<proteinExistence type="predicted"/>
<dbReference type="Pfam" id="PF14022">
    <property type="entry name" value="DUF4238"/>
    <property type="match status" value="1"/>
</dbReference>
<evidence type="ECO:0000313" key="1">
    <source>
        <dbReference type="EMBL" id="BAG13518.1"/>
    </source>
</evidence>
<dbReference type="AlphaFoldDB" id="B1GZ36"/>
<dbReference type="HOGENOM" id="CLU_1069366_0_0_0"/>
<organism evidence="1 2">
    <name type="scientific">Endomicrobium trichonymphae</name>
    <dbReference type="NCBI Taxonomy" id="1408204"/>
    <lineage>
        <taxon>Bacteria</taxon>
        <taxon>Pseudomonadati</taxon>
        <taxon>Elusimicrobiota</taxon>
        <taxon>Endomicrobiia</taxon>
        <taxon>Endomicrobiales</taxon>
        <taxon>Endomicrobiaceae</taxon>
        <taxon>Candidatus Endomicrobiellum</taxon>
    </lineage>
</organism>
<protein>
    <submittedName>
        <fullName evidence="1">DUF4328-doamin protein</fullName>
    </submittedName>
</protein>
<sequence length="260" mass="30595">MPKTKNNHYIPQFYSSKWKFNDTQVYCLQKENSNIFKPNPRNIFADRIWDNEVENMFAQIENNVWFPTINKILKDKTMDKLSETEFGNFYSFIVALKVRKKHIVAEAYETAESDLAKFDDELIRHGKATKEEIEELQKYNKPLSNYSFLSVFNPGGAIFGQFKRFTFGNKIIEEKDMQYGQFLTSNHPLLMLGEKGKVDLIMIALTPKLLIFGTRGPEIFKTVHNKPINIIIKEFNKEIYNDTESEYIISNKRFLLKQFL</sequence>
<name>B1GZ36_ENDTX</name>
<evidence type="ECO:0000313" key="2">
    <source>
        <dbReference type="Proteomes" id="UP000001691"/>
    </source>
</evidence>
<accession>B1GZ36</accession>
<reference evidence="2" key="1">
    <citation type="journal article" date="2008" name="Proc. Natl. Acad. Sci. U.S.A.">
        <title>Complete genome of the uncultured termite group 1 bacteria in a single host protist cell.</title>
        <authorList>
            <person name="Hongoh Y."/>
            <person name="Sharma V.K."/>
            <person name="Prakash T."/>
            <person name="Noda S."/>
            <person name="Taylor T.D."/>
            <person name="Kudo T."/>
            <person name="Sakaki Y."/>
            <person name="Toyoda A."/>
            <person name="Hattori M."/>
            <person name="Ohkuma M."/>
        </authorList>
    </citation>
    <scope>NUCLEOTIDE SEQUENCE [LARGE SCALE GENOMIC DNA]</scope>
    <source>
        <strain evidence="2">Rs-D17 genomovar Ri2008</strain>
    </source>
</reference>
<dbReference type="InterPro" id="IPR025332">
    <property type="entry name" value="DUF4238"/>
</dbReference>
<dbReference type="EMBL" id="AP009510">
    <property type="protein sequence ID" value="BAG13518.1"/>
    <property type="molecule type" value="Genomic_DNA"/>
</dbReference>
<dbReference type="RefSeq" id="WP_015423047.1">
    <property type="nucleotide sequence ID" value="NC_020419.1"/>
</dbReference>
<keyword evidence="2" id="KW-1185">Reference proteome</keyword>
<dbReference type="KEGG" id="rsd:TGRD_035"/>
<gene>
    <name evidence="1" type="ordered locus">TGRD_035</name>
</gene>
<dbReference type="Proteomes" id="UP000001691">
    <property type="component" value="Chromosome"/>
</dbReference>